<organism evidence="3 4">
    <name type="scientific">Zhongshania guokunii</name>
    <dbReference type="NCBI Taxonomy" id="641783"/>
    <lineage>
        <taxon>Bacteria</taxon>
        <taxon>Pseudomonadati</taxon>
        <taxon>Pseudomonadota</taxon>
        <taxon>Gammaproteobacteria</taxon>
        <taxon>Cellvibrionales</taxon>
        <taxon>Spongiibacteraceae</taxon>
        <taxon>Zhongshania</taxon>
    </lineage>
</organism>
<dbReference type="PANTHER" id="PTHR34039:SF1">
    <property type="entry name" value="UPF0102 PROTEIN YRAN"/>
    <property type="match status" value="1"/>
</dbReference>
<sequence>MFLRATAADSGKRAELAAGCYLEKHKLKIIERNYRCRLGEIDIIALSTTHLVFVEVRYRHSNSFGSGAESVTLRKQQRIMLTARHYLGSRACSAKYRELPCRFDVIEASPEKNGELHFNWLPNAFQE</sequence>
<dbReference type="InterPro" id="IPR003509">
    <property type="entry name" value="UPF0102_YraN-like"/>
</dbReference>
<protein>
    <recommendedName>
        <fullName evidence="2">UPF0102 protein AB4876_06035</fullName>
    </recommendedName>
</protein>
<dbReference type="RefSeq" id="WP_368380749.1">
    <property type="nucleotide sequence ID" value="NZ_JBFRYA010000004.1"/>
</dbReference>
<gene>
    <name evidence="3" type="ORF">AB4876_06035</name>
</gene>
<dbReference type="NCBIfam" id="TIGR00252">
    <property type="entry name" value="YraN family protein"/>
    <property type="match status" value="1"/>
</dbReference>
<accession>A0ABV3U3S7</accession>
<keyword evidence="4" id="KW-1185">Reference proteome</keyword>
<comment type="caution">
    <text evidence="3">The sequence shown here is derived from an EMBL/GenBank/DDBJ whole genome shotgun (WGS) entry which is preliminary data.</text>
</comment>
<dbReference type="CDD" id="cd20736">
    <property type="entry name" value="PoNe_Nuclease"/>
    <property type="match status" value="1"/>
</dbReference>
<dbReference type="NCBIfam" id="NF009150">
    <property type="entry name" value="PRK12497.1-3"/>
    <property type="match status" value="1"/>
</dbReference>
<reference evidence="3 4" key="1">
    <citation type="journal article" date="2011" name="Int. J. Syst. Evol. Microbiol.">
        <title>Zhongshania antarctica gen. nov., sp. nov. and Zhongshania guokunii sp. nov., gammaproteobacteria respectively isolated from coastal attached (fast) ice and surface seawater of the Antarctic.</title>
        <authorList>
            <person name="Li H.J."/>
            <person name="Zhang X.Y."/>
            <person name="Chen C.X."/>
            <person name="Zhang Y.J."/>
            <person name="Gao Z.M."/>
            <person name="Yu Y."/>
            <person name="Chen X.L."/>
            <person name="Chen B."/>
            <person name="Zhang Y.Z."/>
        </authorList>
    </citation>
    <scope>NUCLEOTIDE SEQUENCE [LARGE SCALE GENOMIC DNA]</scope>
    <source>
        <strain evidence="3 4">ZS6-22T</strain>
    </source>
</reference>
<dbReference type="InterPro" id="IPR011856">
    <property type="entry name" value="tRNA_endonuc-like_dom_sf"/>
</dbReference>
<dbReference type="Gene3D" id="3.40.1350.10">
    <property type="match status" value="1"/>
</dbReference>
<dbReference type="HAMAP" id="MF_00048">
    <property type="entry name" value="UPF0102"/>
    <property type="match status" value="1"/>
</dbReference>
<dbReference type="PANTHER" id="PTHR34039">
    <property type="entry name" value="UPF0102 PROTEIN YRAN"/>
    <property type="match status" value="1"/>
</dbReference>
<dbReference type="SUPFAM" id="SSF52980">
    <property type="entry name" value="Restriction endonuclease-like"/>
    <property type="match status" value="1"/>
</dbReference>
<comment type="similarity">
    <text evidence="1 2">Belongs to the UPF0102 family.</text>
</comment>
<dbReference type="InterPro" id="IPR011335">
    <property type="entry name" value="Restrct_endonuc-II-like"/>
</dbReference>
<dbReference type="EMBL" id="JBFRYA010000004">
    <property type="protein sequence ID" value="MEX1668462.1"/>
    <property type="molecule type" value="Genomic_DNA"/>
</dbReference>
<name>A0ABV3U3S7_9GAMM</name>
<evidence type="ECO:0000256" key="1">
    <source>
        <dbReference type="ARBA" id="ARBA00006738"/>
    </source>
</evidence>
<dbReference type="Proteomes" id="UP001557485">
    <property type="component" value="Unassembled WGS sequence"/>
</dbReference>
<proteinExistence type="inferred from homology"/>
<evidence type="ECO:0000256" key="2">
    <source>
        <dbReference type="HAMAP-Rule" id="MF_00048"/>
    </source>
</evidence>
<evidence type="ECO:0000313" key="3">
    <source>
        <dbReference type="EMBL" id="MEX1668462.1"/>
    </source>
</evidence>
<evidence type="ECO:0000313" key="4">
    <source>
        <dbReference type="Proteomes" id="UP001557485"/>
    </source>
</evidence>
<dbReference type="Pfam" id="PF02021">
    <property type="entry name" value="UPF0102"/>
    <property type="match status" value="1"/>
</dbReference>